<keyword evidence="3" id="KW-1185">Reference proteome</keyword>
<sequence length="126" mass="14206">MKPWNPKKKDHVSLGDRRSLNRCRDAPGKHISQHSTWADMTDSKNPNCLSVWSGQVSPFYGEDSVGHRKWSPGKGKSLSKPQTSWCRTTLLYSSLKCICLSASVILPGKPKKVEMVMCLCFLLNRQ</sequence>
<name>A0A7J8GAI4_ROUAE</name>
<reference evidence="2 3" key="1">
    <citation type="journal article" date="2020" name="Nature">
        <title>Six reference-quality genomes reveal evolution of bat adaptations.</title>
        <authorList>
            <person name="Jebb D."/>
            <person name="Huang Z."/>
            <person name="Pippel M."/>
            <person name="Hughes G.M."/>
            <person name="Lavrichenko K."/>
            <person name="Devanna P."/>
            <person name="Winkler S."/>
            <person name="Jermiin L.S."/>
            <person name="Skirmuntt E.C."/>
            <person name="Katzourakis A."/>
            <person name="Burkitt-Gray L."/>
            <person name="Ray D.A."/>
            <person name="Sullivan K.A.M."/>
            <person name="Roscito J.G."/>
            <person name="Kirilenko B.M."/>
            <person name="Davalos L.M."/>
            <person name="Corthals A.P."/>
            <person name="Power M.L."/>
            <person name="Jones G."/>
            <person name="Ransome R.D."/>
            <person name="Dechmann D.K.N."/>
            <person name="Locatelli A.G."/>
            <person name="Puechmaille S.J."/>
            <person name="Fedrigo O."/>
            <person name="Jarvis E.D."/>
            <person name="Hiller M."/>
            <person name="Vernes S.C."/>
            <person name="Myers E.W."/>
            <person name="Teeling E.C."/>
        </authorList>
    </citation>
    <scope>NUCLEOTIDE SEQUENCE [LARGE SCALE GENOMIC DNA]</scope>
    <source>
        <strain evidence="2">MRouAeg1</strain>
        <tissue evidence="2">Muscle</tissue>
    </source>
</reference>
<evidence type="ECO:0000256" key="1">
    <source>
        <dbReference type="SAM" id="MobiDB-lite"/>
    </source>
</evidence>
<dbReference type="EMBL" id="JACASE010000006">
    <property type="protein sequence ID" value="KAF6456848.1"/>
    <property type="molecule type" value="Genomic_DNA"/>
</dbReference>
<gene>
    <name evidence="2" type="ORF">HJG63_011496</name>
</gene>
<dbReference type="AlphaFoldDB" id="A0A7J8GAI4"/>
<evidence type="ECO:0000313" key="3">
    <source>
        <dbReference type="Proteomes" id="UP000593571"/>
    </source>
</evidence>
<organism evidence="2 3">
    <name type="scientific">Rousettus aegyptiacus</name>
    <name type="common">Egyptian fruit bat</name>
    <name type="synonym">Pteropus aegyptiacus</name>
    <dbReference type="NCBI Taxonomy" id="9407"/>
    <lineage>
        <taxon>Eukaryota</taxon>
        <taxon>Metazoa</taxon>
        <taxon>Chordata</taxon>
        <taxon>Craniata</taxon>
        <taxon>Vertebrata</taxon>
        <taxon>Euteleostomi</taxon>
        <taxon>Mammalia</taxon>
        <taxon>Eutheria</taxon>
        <taxon>Laurasiatheria</taxon>
        <taxon>Chiroptera</taxon>
        <taxon>Yinpterochiroptera</taxon>
        <taxon>Pteropodoidea</taxon>
        <taxon>Pteropodidae</taxon>
        <taxon>Rousettinae</taxon>
        <taxon>Rousettus</taxon>
    </lineage>
</organism>
<comment type="caution">
    <text evidence="2">The sequence shown here is derived from an EMBL/GenBank/DDBJ whole genome shotgun (WGS) entry which is preliminary data.</text>
</comment>
<feature type="compositionally biased region" description="Basic and acidic residues" evidence="1">
    <location>
        <begin position="11"/>
        <end position="20"/>
    </location>
</feature>
<proteinExistence type="predicted"/>
<protein>
    <submittedName>
        <fullName evidence="2">Uncharacterized protein</fullName>
    </submittedName>
</protein>
<accession>A0A7J8GAI4</accession>
<evidence type="ECO:0000313" key="2">
    <source>
        <dbReference type="EMBL" id="KAF6456848.1"/>
    </source>
</evidence>
<feature type="region of interest" description="Disordered" evidence="1">
    <location>
        <begin position="1"/>
        <end position="20"/>
    </location>
</feature>
<dbReference type="Proteomes" id="UP000593571">
    <property type="component" value="Unassembled WGS sequence"/>
</dbReference>
<feature type="compositionally biased region" description="Basic residues" evidence="1">
    <location>
        <begin position="1"/>
        <end position="10"/>
    </location>
</feature>